<dbReference type="Proteomes" id="UP000762676">
    <property type="component" value="Unassembled WGS sequence"/>
</dbReference>
<keyword evidence="2" id="KW-1185">Reference proteome</keyword>
<comment type="caution">
    <text evidence="1">The sequence shown here is derived from an EMBL/GenBank/DDBJ whole genome shotgun (WGS) entry which is preliminary data.</text>
</comment>
<sequence>MLVFERQAARPIVECRYANPVLNLASQKTLVRSDRVQNVALWIMAGGIRGTPVTALEAVTLVEPFDMRRGMQTLKMEESNALKSLVETFGAVPRAC</sequence>
<reference evidence="1 2" key="1">
    <citation type="journal article" date="2021" name="Elife">
        <title>Chloroplast acquisition without the gene transfer in kleptoplastic sea slugs, Plakobranchus ocellatus.</title>
        <authorList>
            <person name="Maeda T."/>
            <person name="Takahashi S."/>
            <person name="Yoshida T."/>
            <person name="Shimamura S."/>
            <person name="Takaki Y."/>
            <person name="Nagai Y."/>
            <person name="Toyoda A."/>
            <person name="Suzuki Y."/>
            <person name="Arimoto A."/>
            <person name="Ishii H."/>
            <person name="Satoh N."/>
            <person name="Nishiyama T."/>
            <person name="Hasebe M."/>
            <person name="Maruyama T."/>
            <person name="Minagawa J."/>
            <person name="Obokata J."/>
            <person name="Shigenobu S."/>
        </authorList>
    </citation>
    <scope>NUCLEOTIDE SEQUENCE [LARGE SCALE GENOMIC DNA]</scope>
</reference>
<gene>
    <name evidence="1" type="ORF">ElyMa_006541800</name>
</gene>
<organism evidence="1 2">
    <name type="scientific">Elysia marginata</name>
    <dbReference type="NCBI Taxonomy" id="1093978"/>
    <lineage>
        <taxon>Eukaryota</taxon>
        <taxon>Metazoa</taxon>
        <taxon>Spiralia</taxon>
        <taxon>Lophotrochozoa</taxon>
        <taxon>Mollusca</taxon>
        <taxon>Gastropoda</taxon>
        <taxon>Heterobranchia</taxon>
        <taxon>Euthyneura</taxon>
        <taxon>Panpulmonata</taxon>
        <taxon>Sacoglossa</taxon>
        <taxon>Placobranchoidea</taxon>
        <taxon>Plakobranchidae</taxon>
        <taxon>Elysia</taxon>
    </lineage>
</organism>
<evidence type="ECO:0000313" key="1">
    <source>
        <dbReference type="EMBL" id="GFS06337.1"/>
    </source>
</evidence>
<proteinExistence type="predicted"/>
<accession>A0AAV4IA26</accession>
<dbReference type="EMBL" id="BMAT01013144">
    <property type="protein sequence ID" value="GFS06337.1"/>
    <property type="molecule type" value="Genomic_DNA"/>
</dbReference>
<dbReference type="AlphaFoldDB" id="A0AAV4IA26"/>
<name>A0AAV4IA26_9GAST</name>
<evidence type="ECO:0000313" key="2">
    <source>
        <dbReference type="Proteomes" id="UP000762676"/>
    </source>
</evidence>
<protein>
    <submittedName>
        <fullName evidence="1">Uncharacterized protein</fullName>
    </submittedName>
</protein>